<dbReference type="OrthoDB" id="9772484at2"/>
<evidence type="ECO:0000259" key="8">
    <source>
        <dbReference type="PROSITE" id="PS51645"/>
    </source>
</evidence>
<evidence type="ECO:0000256" key="2">
    <source>
        <dbReference type="ARBA" id="ARBA00022630"/>
    </source>
</evidence>
<dbReference type="GO" id="GO:0003677">
    <property type="term" value="F:DNA binding"/>
    <property type="evidence" value="ECO:0007669"/>
    <property type="project" value="TreeGrafter"/>
</dbReference>
<dbReference type="PROSITE" id="PS51645">
    <property type="entry name" value="PHR_CRY_ALPHA_BETA"/>
    <property type="match status" value="1"/>
</dbReference>
<feature type="compositionally biased region" description="Polar residues" evidence="7">
    <location>
        <begin position="492"/>
        <end position="509"/>
    </location>
</feature>
<evidence type="ECO:0000313" key="10">
    <source>
        <dbReference type="Proteomes" id="UP000241762"/>
    </source>
</evidence>
<dbReference type="InterPro" id="IPR036134">
    <property type="entry name" value="Crypto/Photolyase_FAD-like_sf"/>
</dbReference>
<gene>
    <name evidence="9" type="ORF">phytr_3080</name>
</gene>
<feature type="binding site" evidence="5">
    <location>
        <position position="274"/>
    </location>
    <ligand>
        <name>FAD</name>
        <dbReference type="ChEBI" id="CHEBI:57692"/>
    </ligand>
</feature>
<sequence>MHEQKNYNIVWFKKDLRIFDHAPFFESCITGQILPLYIVEPELYTLADSSPRHWHFIYDCLIDLRGDLRALGGNLIIRVGEVLQVMENLFHQLGHFTLYSHEETGNAWTYERDKSIKAWCNSRSIIWREFPTNGIVRRLASRDKWSSIRDKRMNNILVSVPENISFVQGINSDDLPSKDHKIFGKDISNKIQKGGRSEGIKVLNSFLSERGKGYMRYISKPGLSQNHCSRLSAHITYGTLSVREIEHATKAKINSLTCNPDPEASFFIRNLEAFLSRLAWHCHFIQKLEQQPEIEFKCTHSAFEGMRESYFREDFFEAWKSGNTGYPLVDACMRALHQNGWITFRMRALLVSFASYDLWLDWCKTAPFLAKLFTDYEPGIHYSQFQMQSGVTGINTFRIYNPIKQSYDQDKDGEFIRRYVPELKSVPDCFIHEPWKMIESIKNYPAPIVNHEKAIQKARSEISKRINATGFQEEAKLIVQKLGSRNRKPVRSSKSAKVSKGQLSLNLLS</sequence>
<evidence type="ECO:0000256" key="1">
    <source>
        <dbReference type="ARBA" id="ARBA00001932"/>
    </source>
</evidence>
<reference evidence="9 10" key="1">
    <citation type="submission" date="2018-03" db="EMBL/GenBank/DDBJ databases">
        <title>A gene transfer event suggests a long-term partnership between eustigmatophyte algae and a novel lineage of endosymbiotic bacteria.</title>
        <authorList>
            <person name="Yurchenko T."/>
            <person name="Sevcikova T."/>
            <person name="Pribyl P."/>
            <person name="El Karkouri K."/>
            <person name="Klimes V."/>
            <person name="Amaral R."/>
            <person name="Zbrankova V."/>
            <person name="Kim E."/>
            <person name="Raoult D."/>
            <person name="Santos L.M.A."/>
            <person name="Elias M."/>
        </authorList>
    </citation>
    <scope>NUCLEOTIDE SEQUENCE [LARGE SCALE GENOMIC DNA]</scope>
    <source>
        <strain evidence="9">CCALA 838</strain>
    </source>
</reference>
<dbReference type="Gene3D" id="1.10.579.10">
    <property type="entry name" value="DNA Cyclobutane Dipyrimidine Photolyase, subunit A, domain 3"/>
    <property type="match status" value="1"/>
</dbReference>
<dbReference type="InterPro" id="IPR018394">
    <property type="entry name" value="DNA_photolyase_1_CS_C"/>
</dbReference>
<keyword evidence="4 6" id="KW-0157">Chromophore</keyword>
<name>A0A2P1P7M2_9RICK</name>
<keyword evidence="10" id="KW-1185">Reference proteome</keyword>
<dbReference type="Pfam" id="PF03441">
    <property type="entry name" value="FAD_binding_7"/>
    <property type="match status" value="1"/>
</dbReference>
<dbReference type="SUPFAM" id="SSF48173">
    <property type="entry name" value="Cryptochrome/photolyase FAD-binding domain"/>
    <property type="match status" value="1"/>
</dbReference>
<comment type="cofactor">
    <cofactor evidence="1">
        <name>(6R)-5,10-methylene-5,6,7,8-tetrahydrofolate</name>
        <dbReference type="ChEBI" id="CHEBI:15636"/>
    </cofactor>
</comment>
<evidence type="ECO:0000256" key="4">
    <source>
        <dbReference type="ARBA" id="ARBA00022991"/>
    </source>
</evidence>
<dbReference type="GO" id="GO:0071949">
    <property type="term" value="F:FAD binding"/>
    <property type="evidence" value="ECO:0007669"/>
    <property type="project" value="TreeGrafter"/>
</dbReference>
<feature type="binding site" evidence="5">
    <location>
        <position position="214"/>
    </location>
    <ligand>
        <name>FAD</name>
        <dbReference type="ChEBI" id="CHEBI:57692"/>
    </ligand>
</feature>
<evidence type="ECO:0000256" key="7">
    <source>
        <dbReference type="SAM" id="MobiDB-lite"/>
    </source>
</evidence>
<dbReference type="AlphaFoldDB" id="A0A2P1P7M2"/>
<dbReference type="SUPFAM" id="SSF52425">
    <property type="entry name" value="Cryptochrome/photolyase, N-terminal domain"/>
    <property type="match status" value="1"/>
</dbReference>
<dbReference type="GO" id="GO:0006139">
    <property type="term" value="P:nucleobase-containing compound metabolic process"/>
    <property type="evidence" value="ECO:0007669"/>
    <property type="project" value="UniProtKB-ARBA"/>
</dbReference>
<comment type="cofactor">
    <cofactor evidence="5">
        <name>FAD</name>
        <dbReference type="ChEBI" id="CHEBI:57692"/>
    </cofactor>
    <text evidence="5">Binds 1 FAD per subunit.</text>
</comment>
<evidence type="ECO:0000313" key="9">
    <source>
        <dbReference type="EMBL" id="AVP87262.1"/>
    </source>
</evidence>
<feature type="region of interest" description="Disordered" evidence="7">
    <location>
        <begin position="485"/>
        <end position="509"/>
    </location>
</feature>
<keyword evidence="9" id="KW-0456">Lyase</keyword>
<dbReference type="PANTHER" id="PTHR11455">
    <property type="entry name" value="CRYPTOCHROME"/>
    <property type="match status" value="1"/>
</dbReference>
<dbReference type="RefSeq" id="WP_106874130.1">
    <property type="nucleotide sequence ID" value="NZ_CP027845.1"/>
</dbReference>
<dbReference type="PROSITE" id="PS00394">
    <property type="entry name" value="DNA_PHOTOLYASES_1_1"/>
    <property type="match status" value="1"/>
</dbReference>
<dbReference type="KEGG" id="ptc:phytr_3080"/>
<dbReference type="Gene3D" id="3.40.50.620">
    <property type="entry name" value="HUPs"/>
    <property type="match status" value="1"/>
</dbReference>
<protein>
    <submittedName>
        <fullName evidence="9">Deoxyribodipyrimidine photo-lyase</fullName>
    </submittedName>
</protein>
<evidence type="ECO:0000256" key="6">
    <source>
        <dbReference type="RuleBase" id="RU004182"/>
    </source>
</evidence>
<dbReference type="InterPro" id="IPR036155">
    <property type="entry name" value="Crypto/Photolyase_N_sf"/>
</dbReference>
<feature type="domain" description="Photolyase/cryptochrome alpha/beta" evidence="8">
    <location>
        <begin position="6"/>
        <end position="135"/>
    </location>
</feature>
<dbReference type="GO" id="GO:0003904">
    <property type="term" value="F:deoxyribodipyrimidine photo-lyase activity"/>
    <property type="evidence" value="ECO:0007669"/>
    <property type="project" value="TreeGrafter"/>
</dbReference>
<dbReference type="PRINTS" id="PR00147">
    <property type="entry name" value="DNAPHOTLYASE"/>
</dbReference>
<dbReference type="Proteomes" id="UP000241762">
    <property type="component" value="Chromosome"/>
</dbReference>
<comment type="similarity">
    <text evidence="6">Belongs to the DNA photolyase family.</text>
</comment>
<evidence type="ECO:0000256" key="3">
    <source>
        <dbReference type="ARBA" id="ARBA00022827"/>
    </source>
</evidence>
<keyword evidence="2 5" id="KW-0285">Flavoprotein</keyword>
<accession>A0A2P1P7M2</accession>
<dbReference type="InterPro" id="IPR002081">
    <property type="entry name" value="Cryptochrome/DNA_photolyase_1"/>
</dbReference>
<dbReference type="InterPro" id="IPR006050">
    <property type="entry name" value="DNA_photolyase_N"/>
</dbReference>
<organism evidence="9 10">
    <name type="scientific">Candidatus Phycorickettsia trachydisci</name>
    <dbReference type="NCBI Taxonomy" id="2115978"/>
    <lineage>
        <taxon>Bacteria</taxon>
        <taxon>Pseudomonadati</taxon>
        <taxon>Pseudomonadota</taxon>
        <taxon>Alphaproteobacteria</taxon>
        <taxon>Rickettsiales</taxon>
        <taxon>Rickettsiaceae</taxon>
        <taxon>Candidatus Phycorickettsia</taxon>
    </lineage>
</organism>
<dbReference type="PANTHER" id="PTHR11455:SF9">
    <property type="entry name" value="CRYPTOCHROME CIRCADIAN CLOCK 5 ISOFORM X1"/>
    <property type="match status" value="1"/>
</dbReference>
<dbReference type="Gene3D" id="1.25.40.80">
    <property type="match status" value="1"/>
</dbReference>
<evidence type="ECO:0000256" key="5">
    <source>
        <dbReference type="PIRSR" id="PIRSR602081-1"/>
    </source>
</evidence>
<dbReference type="InterPro" id="IPR014729">
    <property type="entry name" value="Rossmann-like_a/b/a_fold"/>
</dbReference>
<dbReference type="EMBL" id="CP027845">
    <property type="protein sequence ID" value="AVP87262.1"/>
    <property type="molecule type" value="Genomic_DNA"/>
</dbReference>
<proteinExistence type="inferred from homology"/>
<dbReference type="InterPro" id="IPR005101">
    <property type="entry name" value="Cryptochr/Photolyase_FAD-bd"/>
</dbReference>
<dbReference type="Pfam" id="PF00875">
    <property type="entry name" value="DNA_photolyase"/>
    <property type="match status" value="1"/>
</dbReference>
<dbReference type="GO" id="GO:0009416">
    <property type="term" value="P:response to light stimulus"/>
    <property type="evidence" value="ECO:0007669"/>
    <property type="project" value="TreeGrafter"/>
</dbReference>
<dbReference type="GO" id="GO:0006950">
    <property type="term" value="P:response to stress"/>
    <property type="evidence" value="ECO:0007669"/>
    <property type="project" value="UniProtKB-ARBA"/>
</dbReference>
<keyword evidence="3 5" id="KW-0274">FAD</keyword>